<comment type="caution">
    <text evidence="1">The sequence shown here is derived from an EMBL/GenBank/DDBJ whole genome shotgun (WGS) entry which is preliminary data.</text>
</comment>
<reference evidence="1 2" key="1">
    <citation type="submission" date="2014-03" db="EMBL/GenBank/DDBJ databases">
        <title>Draft genome sequence of the novel thermoacidophilic archaea Acidianus copahuensis ALE1 strain, isolated from Copahue volcanic area in Neuquen Argentina.</title>
        <authorList>
            <person name="Urbieta M.S."/>
            <person name="Rascovan N."/>
            <person name="Castro C."/>
            <person name="Revale S."/>
            <person name="Giaveno M.A."/>
            <person name="Vazquez M.P."/>
            <person name="Donati E.R."/>
        </authorList>
    </citation>
    <scope>NUCLEOTIDE SEQUENCE [LARGE SCALE GENOMIC DNA]</scope>
    <source>
        <strain evidence="1 2">ALE1</strain>
    </source>
</reference>
<name>A0A031LLI2_9CREN</name>
<evidence type="ECO:0000313" key="1">
    <source>
        <dbReference type="EMBL" id="EZQ01758.1"/>
    </source>
</evidence>
<protein>
    <submittedName>
        <fullName evidence="1">Uncharacterized protein</fullName>
    </submittedName>
</protein>
<keyword evidence="2" id="KW-1185">Reference proteome</keyword>
<dbReference type="RefSeq" id="WP_048100647.1">
    <property type="nucleotide sequence ID" value="NZ_JFZT01000062.1"/>
</dbReference>
<dbReference type="EMBL" id="JFZT01000062">
    <property type="protein sequence ID" value="EZQ01758.1"/>
    <property type="molecule type" value="Genomic_DNA"/>
</dbReference>
<gene>
    <name evidence="1" type="ORF">CM19_12390</name>
</gene>
<proteinExistence type="predicted"/>
<dbReference type="Proteomes" id="UP000024332">
    <property type="component" value="Unassembled WGS sequence"/>
</dbReference>
<dbReference type="AlphaFoldDB" id="A0A031LLI2"/>
<sequence>MISITKNETIEKVKDELIKDLTKVKKGEIYFYSRRIISYKFNNEELSLVFRGDNFSIVDIFYSGNDSQILGLLNKWKKDQKTKSYTNYINNVKSMIKVLLNFL</sequence>
<organism evidence="1 2">
    <name type="scientific">Candidatus Acidianus copahuensis</name>
    <dbReference type="NCBI Taxonomy" id="1160895"/>
    <lineage>
        <taxon>Archaea</taxon>
        <taxon>Thermoproteota</taxon>
        <taxon>Thermoprotei</taxon>
        <taxon>Sulfolobales</taxon>
        <taxon>Sulfolobaceae</taxon>
        <taxon>Acidianus</taxon>
    </lineage>
</organism>
<evidence type="ECO:0000313" key="2">
    <source>
        <dbReference type="Proteomes" id="UP000024332"/>
    </source>
</evidence>
<accession>A0A031LLI2</accession>